<protein>
    <submittedName>
        <fullName evidence="2">Uncharacterized protein</fullName>
    </submittedName>
</protein>
<sequence>MRFNSFWEKNSLMIGIKYVKGNFAHTFYLHLGCLVWVVFVERGAR</sequence>
<organism evidence="2 3">
    <name type="scientific">Paenibacillus plantiphilus</name>
    <dbReference type="NCBI Taxonomy" id="2905650"/>
    <lineage>
        <taxon>Bacteria</taxon>
        <taxon>Bacillati</taxon>
        <taxon>Bacillota</taxon>
        <taxon>Bacilli</taxon>
        <taxon>Bacillales</taxon>
        <taxon>Paenibacillaceae</taxon>
        <taxon>Paenibacillus</taxon>
    </lineage>
</organism>
<name>A0ABN8GHV2_9BACL</name>
<gene>
    <name evidence="2" type="ORF">PAECIP111893_02411</name>
</gene>
<feature type="transmembrane region" description="Helical" evidence="1">
    <location>
        <begin position="21"/>
        <end position="39"/>
    </location>
</feature>
<evidence type="ECO:0000313" key="3">
    <source>
        <dbReference type="Proteomes" id="UP000838686"/>
    </source>
</evidence>
<evidence type="ECO:0000313" key="2">
    <source>
        <dbReference type="EMBL" id="CAH1205760.1"/>
    </source>
</evidence>
<accession>A0ABN8GHV2</accession>
<dbReference type="Proteomes" id="UP000838686">
    <property type="component" value="Unassembled WGS sequence"/>
</dbReference>
<reference evidence="2" key="1">
    <citation type="submission" date="2022-01" db="EMBL/GenBank/DDBJ databases">
        <authorList>
            <person name="Criscuolo A."/>
        </authorList>
    </citation>
    <scope>NUCLEOTIDE SEQUENCE</scope>
    <source>
        <strain evidence="2">CIP111893</strain>
    </source>
</reference>
<keyword evidence="3" id="KW-1185">Reference proteome</keyword>
<proteinExistence type="predicted"/>
<comment type="caution">
    <text evidence="2">The sequence shown here is derived from an EMBL/GenBank/DDBJ whole genome shotgun (WGS) entry which is preliminary data.</text>
</comment>
<evidence type="ECO:0000256" key="1">
    <source>
        <dbReference type="SAM" id="Phobius"/>
    </source>
</evidence>
<keyword evidence="1" id="KW-1133">Transmembrane helix</keyword>
<keyword evidence="1" id="KW-0472">Membrane</keyword>
<keyword evidence="1" id="KW-0812">Transmembrane</keyword>
<dbReference type="EMBL" id="CAKMMF010000011">
    <property type="protein sequence ID" value="CAH1205760.1"/>
    <property type="molecule type" value="Genomic_DNA"/>
</dbReference>